<dbReference type="Gene3D" id="1.10.418.10">
    <property type="entry name" value="Calponin-like domain"/>
    <property type="match status" value="1"/>
</dbReference>
<dbReference type="SUPFAM" id="SSF144232">
    <property type="entry name" value="HIT/MYND zinc finger-like"/>
    <property type="match status" value="1"/>
</dbReference>
<dbReference type="GO" id="GO:0009966">
    <property type="term" value="P:regulation of signal transduction"/>
    <property type="evidence" value="ECO:0007669"/>
    <property type="project" value="TreeGrafter"/>
</dbReference>
<evidence type="ECO:0000256" key="10">
    <source>
        <dbReference type="ARBA" id="ARBA00023163"/>
    </source>
</evidence>
<evidence type="ECO:0000256" key="8">
    <source>
        <dbReference type="ARBA" id="ARBA00023015"/>
    </source>
</evidence>
<keyword evidence="7" id="KW-0156">Chromatin regulator</keyword>
<feature type="domain" description="Calponin-homology (CH)" evidence="14">
    <location>
        <begin position="550"/>
        <end position="655"/>
    </location>
</feature>
<evidence type="ECO:0000256" key="1">
    <source>
        <dbReference type="ARBA" id="ARBA00004123"/>
    </source>
</evidence>
<dbReference type="SMART" id="SM00033">
    <property type="entry name" value="CH"/>
    <property type="match status" value="1"/>
</dbReference>
<keyword evidence="11" id="KW-0539">Nucleus</keyword>
<evidence type="ECO:0000313" key="16">
    <source>
        <dbReference type="EMBL" id="VDO24458.1"/>
    </source>
</evidence>
<dbReference type="FunFam" id="6.10.140.2220:FF:000002">
    <property type="entry name" value="Protein kinase C-binding protein 1 isoform C"/>
    <property type="match status" value="1"/>
</dbReference>
<dbReference type="Proteomes" id="UP000280834">
    <property type="component" value="Unassembled WGS sequence"/>
</dbReference>
<dbReference type="GO" id="GO:0008270">
    <property type="term" value="F:zinc ion binding"/>
    <property type="evidence" value="ECO:0007669"/>
    <property type="project" value="UniProtKB-KW"/>
</dbReference>
<keyword evidence="9" id="KW-0103">Bromodomain</keyword>
<keyword evidence="8" id="KW-0805">Transcription regulation</keyword>
<dbReference type="SUPFAM" id="SSF47576">
    <property type="entry name" value="Calponin-homology domain, CH-domain"/>
    <property type="match status" value="1"/>
</dbReference>
<evidence type="ECO:0000256" key="6">
    <source>
        <dbReference type="ARBA" id="ARBA00022833"/>
    </source>
</evidence>
<dbReference type="PROSITE" id="PS50021">
    <property type="entry name" value="CH"/>
    <property type="match status" value="1"/>
</dbReference>
<dbReference type="PROSITE" id="PS01360">
    <property type="entry name" value="ZF_MYND_1"/>
    <property type="match status" value="1"/>
</dbReference>
<dbReference type="Pfam" id="PF24324">
    <property type="entry name" value="MYND_ZMYND11_ZMYD8"/>
    <property type="match status" value="1"/>
</dbReference>
<dbReference type="GO" id="GO:0005694">
    <property type="term" value="C:chromosome"/>
    <property type="evidence" value="ECO:0007669"/>
    <property type="project" value="UniProtKB-SubCell"/>
</dbReference>
<evidence type="ECO:0000256" key="5">
    <source>
        <dbReference type="ARBA" id="ARBA00022771"/>
    </source>
</evidence>
<dbReference type="PROSITE" id="PS50865">
    <property type="entry name" value="ZF_MYND_2"/>
    <property type="match status" value="1"/>
</dbReference>
<dbReference type="GO" id="GO:0005634">
    <property type="term" value="C:nucleus"/>
    <property type="evidence" value="ECO:0007669"/>
    <property type="project" value="UniProtKB-SubCell"/>
</dbReference>
<dbReference type="PANTHER" id="PTHR46379">
    <property type="entry name" value="ZINC FINGER MYND DOMAIN-CONTAINING"/>
    <property type="match status" value="1"/>
</dbReference>
<dbReference type="Gene3D" id="6.10.140.2220">
    <property type="match status" value="1"/>
</dbReference>
<evidence type="ECO:0000256" key="3">
    <source>
        <dbReference type="ARBA" id="ARBA00022454"/>
    </source>
</evidence>
<proteinExistence type="predicted"/>
<evidence type="ECO:0000256" key="7">
    <source>
        <dbReference type="ARBA" id="ARBA00022853"/>
    </source>
</evidence>
<keyword evidence="17" id="KW-1185">Reference proteome</keyword>
<evidence type="ECO:0000256" key="12">
    <source>
        <dbReference type="PROSITE-ProRule" id="PRU00134"/>
    </source>
</evidence>
<gene>
    <name evidence="16" type="ORF">BTMF_LOCUS7421</name>
</gene>
<name>A0A0R3QNT5_9BILA</name>
<keyword evidence="4" id="KW-0479">Metal-binding</keyword>
<dbReference type="GO" id="GO:0140006">
    <property type="term" value="F:histone H3 reader activity"/>
    <property type="evidence" value="ECO:0007669"/>
    <property type="project" value="UniProtKB-ARBA"/>
</dbReference>
<reference evidence="16 17" key="2">
    <citation type="submission" date="2018-11" db="EMBL/GenBank/DDBJ databases">
        <authorList>
            <consortium name="Pathogen Informatics"/>
        </authorList>
    </citation>
    <scope>NUCLEOTIDE SEQUENCE [LARGE SCALE GENOMIC DNA]</scope>
</reference>
<evidence type="ECO:0000256" key="2">
    <source>
        <dbReference type="ARBA" id="ARBA00004286"/>
    </source>
</evidence>
<comment type="subcellular location">
    <subcellularLocation>
        <location evidence="2">Chromosome</location>
    </subcellularLocation>
    <subcellularLocation>
        <location evidence="1">Nucleus</location>
    </subcellularLocation>
</comment>
<dbReference type="STRING" id="42155.A0A0R3QNT5"/>
<evidence type="ECO:0000256" key="4">
    <source>
        <dbReference type="ARBA" id="ARBA00022723"/>
    </source>
</evidence>
<dbReference type="WBParaSite" id="BTMF_0000937001-mRNA-1">
    <property type="protein sequence ID" value="BTMF_0000937001-mRNA-1"/>
    <property type="gene ID" value="BTMF_0000937001"/>
</dbReference>
<dbReference type="PANTHER" id="PTHR46379:SF1">
    <property type="entry name" value="ZINC FINGER MYND DOMAIN-CONTAINING PROTEIN 11"/>
    <property type="match status" value="1"/>
</dbReference>
<dbReference type="InterPro" id="IPR047269">
    <property type="entry name" value="ZMY11"/>
</dbReference>
<accession>A0A0R3QNT5</accession>
<feature type="coiled-coil region" evidence="13">
    <location>
        <begin position="346"/>
        <end position="451"/>
    </location>
</feature>
<dbReference type="InterPro" id="IPR036872">
    <property type="entry name" value="CH_dom_sf"/>
</dbReference>
<sequence length="660" mass="77123">MMSDGKDVPKDGRNHRTVEEGMMVVEAEGEMHDDHWVLDDRMKRMIMDLQRHWLTDYQQSREKLLVEMTERLHQEFLSDQQKIRTELLTQFKDELDTTRAELEEKYRESLKVELGKMAEKHRKEISSVKKKQWCWQCEAEAIYHCCWNTAYCSVECQQSHWATHRKFCRRKKQNANTHQQQQQQQQKILITYPYIHNKVEDHYCGLATTRYYSSGTTTTIKFTNGFVTMYKFVSVKYCMRQIAHGDKTTVNDPRCIGTSNPKNEALKPWKVTVPLRPLNQEICWDSIHAKFLKSSGQHSTVSEKENSIDTQNVTRTLHKKMKHSTTVSNDLSCYGFTRDNDLKKTLSYMEEKFTSTSEELQAAEEELAELRVALSNANRTIKILRMKNAEQADKIKFLTAEKQKNNSSLKKHNNEVFFVKHGPNRDLQKLVNELKEEKMALNLALENSKAEGSKFVLENNRLKIIIEEERKEWDQMQKDLLVAVKVANDFKMDAQKEMFKLSEKITELQRRRQSAAFTAQQRSSAVIYEKNFQSWEDKAWQRLMLGCERGSRRNTLLRWCQEAVAKFPHVEITNFSSSWADGRALCCLLASFYPNKLSIDEIFTLGAEECLTLALNVGAGIGVEVKIKVADFRKEDRPEWSLIMKYILNLYYVISDGSHC</sequence>
<dbReference type="AlphaFoldDB" id="A0A0R3QNT5"/>
<reference evidence="18" key="1">
    <citation type="submission" date="2017-02" db="UniProtKB">
        <authorList>
            <consortium name="WormBaseParasite"/>
        </authorList>
    </citation>
    <scope>IDENTIFICATION</scope>
</reference>
<dbReference type="InterPro" id="IPR057053">
    <property type="entry name" value="MYND_ZMYND11_ZMYD8"/>
</dbReference>
<dbReference type="GO" id="GO:0034243">
    <property type="term" value="P:regulation of transcription elongation by RNA polymerase II"/>
    <property type="evidence" value="ECO:0007669"/>
    <property type="project" value="InterPro"/>
</dbReference>
<evidence type="ECO:0000313" key="18">
    <source>
        <dbReference type="WBParaSite" id="BTMF_0000937001-mRNA-1"/>
    </source>
</evidence>
<evidence type="ECO:0000256" key="9">
    <source>
        <dbReference type="ARBA" id="ARBA00023117"/>
    </source>
</evidence>
<dbReference type="InterPro" id="IPR001715">
    <property type="entry name" value="CH_dom"/>
</dbReference>
<evidence type="ECO:0000256" key="11">
    <source>
        <dbReference type="ARBA" id="ARBA00023242"/>
    </source>
</evidence>
<dbReference type="GO" id="GO:0003714">
    <property type="term" value="F:transcription corepressor activity"/>
    <property type="evidence" value="ECO:0007669"/>
    <property type="project" value="InterPro"/>
</dbReference>
<organism evidence="18">
    <name type="scientific">Brugia timori</name>
    <dbReference type="NCBI Taxonomy" id="42155"/>
    <lineage>
        <taxon>Eukaryota</taxon>
        <taxon>Metazoa</taxon>
        <taxon>Ecdysozoa</taxon>
        <taxon>Nematoda</taxon>
        <taxon>Chromadorea</taxon>
        <taxon>Rhabditida</taxon>
        <taxon>Spirurina</taxon>
        <taxon>Spiruromorpha</taxon>
        <taxon>Filarioidea</taxon>
        <taxon>Onchocercidae</taxon>
        <taxon>Brugia</taxon>
    </lineage>
</organism>
<dbReference type="Pfam" id="PF00307">
    <property type="entry name" value="CH"/>
    <property type="match status" value="1"/>
</dbReference>
<evidence type="ECO:0000259" key="14">
    <source>
        <dbReference type="PROSITE" id="PS50021"/>
    </source>
</evidence>
<evidence type="ECO:0000313" key="17">
    <source>
        <dbReference type="Proteomes" id="UP000280834"/>
    </source>
</evidence>
<feature type="domain" description="MYND-type" evidence="15">
    <location>
        <begin position="134"/>
        <end position="168"/>
    </location>
</feature>
<dbReference type="EMBL" id="UZAG01015931">
    <property type="protein sequence ID" value="VDO24458.1"/>
    <property type="molecule type" value="Genomic_DNA"/>
</dbReference>
<evidence type="ECO:0000256" key="13">
    <source>
        <dbReference type="SAM" id="Coils"/>
    </source>
</evidence>
<keyword evidence="5 12" id="KW-0863">Zinc-finger</keyword>
<keyword evidence="3" id="KW-0158">Chromosome</keyword>
<keyword evidence="13" id="KW-0175">Coiled coil</keyword>
<evidence type="ECO:0000259" key="15">
    <source>
        <dbReference type="PROSITE" id="PS50865"/>
    </source>
</evidence>
<keyword evidence="6" id="KW-0862">Zinc</keyword>
<keyword evidence="10" id="KW-0804">Transcription</keyword>
<dbReference type="InterPro" id="IPR002893">
    <property type="entry name" value="Znf_MYND"/>
</dbReference>
<protein>
    <submittedName>
        <fullName evidence="18">MYND-type domain-containing protein</fullName>
    </submittedName>
</protein>